<accession>A0ABV8X4N7</accession>
<dbReference type="PANTHER" id="PTHR43308">
    <property type="entry name" value="OUTER MEMBRANE PROTEIN ALPHA-RELATED"/>
    <property type="match status" value="1"/>
</dbReference>
<reference evidence="5" key="1">
    <citation type="journal article" date="2019" name="Int. J. Syst. Evol. Microbiol.">
        <title>The Global Catalogue of Microorganisms (GCM) 10K type strain sequencing project: providing services to taxonomists for standard genome sequencing and annotation.</title>
        <authorList>
            <consortium name="The Broad Institute Genomics Platform"/>
            <consortium name="The Broad Institute Genome Sequencing Center for Infectious Disease"/>
            <person name="Wu L."/>
            <person name="Ma J."/>
        </authorList>
    </citation>
    <scope>NUCLEOTIDE SEQUENCE [LARGE SCALE GENOMIC DNA]</scope>
    <source>
        <strain evidence="5">CCUG 59778</strain>
    </source>
</reference>
<name>A0ABV8X4N7_9LACT</name>
<gene>
    <name evidence="4" type="ORF">ACFOZY_06075</name>
</gene>
<evidence type="ECO:0000313" key="5">
    <source>
        <dbReference type="Proteomes" id="UP001595817"/>
    </source>
</evidence>
<keyword evidence="5" id="KW-1185">Reference proteome</keyword>
<feature type="chain" id="PRO_5046438494" evidence="2">
    <location>
        <begin position="32"/>
        <end position="985"/>
    </location>
</feature>
<feature type="domain" description="SLH" evidence="3">
    <location>
        <begin position="147"/>
        <end position="211"/>
    </location>
</feature>
<evidence type="ECO:0000313" key="4">
    <source>
        <dbReference type="EMBL" id="MFC4410004.1"/>
    </source>
</evidence>
<dbReference type="InterPro" id="IPR014755">
    <property type="entry name" value="Cu-Rt/internalin_Ig-like"/>
</dbReference>
<evidence type="ECO:0000256" key="2">
    <source>
        <dbReference type="SAM" id="SignalP"/>
    </source>
</evidence>
<feature type="signal peptide" evidence="2">
    <location>
        <begin position="1"/>
        <end position="31"/>
    </location>
</feature>
<evidence type="ECO:0000259" key="3">
    <source>
        <dbReference type="PROSITE" id="PS51272"/>
    </source>
</evidence>
<dbReference type="PROSITE" id="PS51272">
    <property type="entry name" value="SLH"/>
    <property type="match status" value="2"/>
</dbReference>
<dbReference type="InterPro" id="IPR001119">
    <property type="entry name" value="SLH_dom"/>
</dbReference>
<dbReference type="EMBL" id="JBHSEC010000006">
    <property type="protein sequence ID" value="MFC4410004.1"/>
    <property type="molecule type" value="Genomic_DNA"/>
</dbReference>
<dbReference type="Proteomes" id="UP001595817">
    <property type="component" value="Unassembled WGS sequence"/>
</dbReference>
<organism evidence="4 5">
    <name type="scientific">Chungangia koreensis</name>
    <dbReference type="NCBI Taxonomy" id="752657"/>
    <lineage>
        <taxon>Bacteria</taxon>
        <taxon>Bacillati</taxon>
        <taxon>Bacillota</taxon>
        <taxon>Bacilli</taxon>
        <taxon>Lactobacillales</taxon>
        <taxon>Chungangia</taxon>
    </lineage>
</organism>
<sequence>MAYQPKSYKKFVATAATATLVASAIAPVASAASFSDVNDRYKEAVDYLAERGITEGYPNGKFGTNDPIKRQDAAKMIATALGATPDGDYPDKGFTDVPKSHLWAVNFLADKGIVSGKGAGKFASNEFMTRGEMAKVIANAYELVGNPDNEFPFTDVSDTFKKYVDALNEAGIAQGYENSTQFGTGDNVLRGQFALFVHRAETNVPAEVAVSSVTATNAKTLAVNFNKPVDTTKAAFTVKKGTVTTNVAKTTFSDDKKTAYLELSSKLTEGDYTVTVSGVAEKDLTGTYKAENEKVTDINLLSDKAIIDTTTSPDTVVVAYEVLNQYGENITKTTSLNAVSSLGVVSQNPTNGTLTIPLNNAKVGDKFTLSLVHVATGVSETATLTVSNEAQASEVDITSLYHETNKTLTADERNVTDYALVVDVKDQYGNSVSAAKARADLLVRVSDPTVVSVDGYNAGNATANFTTMKIDGEDVTVLKLAGGLKAGKSTVTLISKYTGKSDSYEITVNEGLKVNTLTLSQPELAVAGETVSIPFSATDMYGNAISSVNALNGGVTFSVSGTGSFAANGGDLDFEVNSKGQTVLNFDLPQDAQGNVTVTAITENQKVSTLTFDVKALAKPVAITGVKSTVYTSVLNSGDLTFKATDLIAEDQYGRTMSGAKLKNYLGNTASPVNGDYFVAVSEATNGGGAINLTGATRLGSTGDTATVVDSSARGTEGLNFALVQYNSGSYAPVVGSEFQQSVRVVEQSDIVSYDMEDVPALYDEAAAGTVEAADYNYEVEVFGLLSNGSKVFVPNNYYSVTTNHNALDYSGTELNVTSGDTISYGTATEVTLRATVTINNTGDVISKDVKVSKAKPVVAEVGYDAVTNSSKVSSTDNGFLIVATAADVNAASDHFGLLEVYDQYGAEAVIASNGIVTFADTTQTGVAATVTFSSIKDADGDNSLSVVSNGTSSANLSGLEVGDSFTTTITFANGQKTTANVIVK</sequence>
<dbReference type="RefSeq" id="WP_378153362.1">
    <property type="nucleotide sequence ID" value="NZ_JBHSEC010000006.1"/>
</dbReference>
<protein>
    <submittedName>
        <fullName evidence="4">S-layer homology domain-containing protein</fullName>
    </submittedName>
</protein>
<dbReference type="InterPro" id="IPR051465">
    <property type="entry name" value="Cell_Envelope_Struct_Comp"/>
</dbReference>
<proteinExistence type="predicted"/>
<comment type="caution">
    <text evidence="4">The sequence shown here is derived from an EMBL/GenBank/DDBJ whole genome shotgun (WGS) entry which is preliminary data.</text>
</comment>
<dbReference type="Pfam" id="PF00395">
    <property type="entry name" value="SLH"/>
    <property type="match status" value="3"/>
</dbReference>
<keyword evidence="1 2" id="KW-0732">Signal</keyword>
<evidence type="ECO:0000256" key="1">
    <source>
        <dbReference type="ARBA" id="ARBA00022729"/>
    </source>
</evidence>
<dbReference type="PANTHER" id="PTHR43308:SF1">
    <property type="entry name" value="OUTER MEMBRANE PROTEIN ALPHA"/>
    <property type="match status" value="1"/>
</dbReference>
<dbReference type="Gene3D" id="2.60.40.1220">
    <property type="match status" value="1"/>
</dbReference>
<feature type="domain" description="SLH" evidence="3">
    <location>
        <begin position="28"/>
        <end position="91"/>
    </location>
</feature>